<dbReference type="OrthoDB" id="9794671at2"/>
<name>A0A0M9DLB3_9BACI</name>
<dbReference type="PANTHER" id="PTHR43405:SF1">
    <property type="entry name" value="GLYCOSYL HYDROLASE DIGH"/>
    <property type="match status" value="1"/>
</dbReference>
<evidence type="ECO:0000259" key="3">
    <source>
        <dbReference type="Pfam" id="PF02638"/>
    </source>
</evidence>
<dbReference type="RefSeq" id="WP_053993753.1">
    <property type="nucleotide sequence ID" value="NZ_CP065643.1"/>
</dbReference>
<dbReference type="InterPro" id="IPR003790">
    <property type="entry name" value="GHL10"/>
</dbReference>
<gene>
    <name evidence="4" type="ORF">ADM90_03955</name>
</gene>
<proteinExistence type="predicted"/>
<feature type="domain" description="Glycosyl hydrolase-like 10" evidence="3">
    <location>
        <begin position="40"/>
        <end position="361"/>
    </location>
</feature>
<dbReference type="SUPFAM" id="SSF51445">
    <property type="entry name" value="(Trans)glycosidases"/>
    <property type="match status" value="1"/>
</dbReference>
<dbReference type="AlphaFoldDB" id="A0A0M9DLB3"/>
<dbReference type="EMBL" id="LGCI01000005">
    <property type="protein sequence ID" value="KOY82502.1"/>
    <property type="molecule type" value="Genomic_DNA"/>
</dbReference>
<dbReference type="Gene3D" id="2.60.40.10">
    <property type="entry name" value="Immunoglobulins"/>
    <property type="match status" value="1"/>
</dbReference>
<keyword evidence="1 2" id="KW-0732">Signal</keyword>
<reference evidence="4 5" key="1">
    <citation type="submission" date="2015-07" db="EMBL/GenBank/DDBJ databases">
        <title>Genome sequencing project for genomic taxonomy and phylogenomics of Bacillus-like bacteria.</title>
        <authorList>
            <person name="Liu B."/>
            <person name="Wang J."/>
            <person name="Zhu Y."/>
            <person name="Liu G."/>
            <person name="Chen Q."/>
            <person name="Chen Z."/>
            <person name="Che J."/>
            <person name="Ge C."/>
            <person name="Shi H."/>
            <person name="Pan Z."/>
            <person name="Liu X."/>
        </authorList>
    </citation>
    <scope>NUCLEOTIDE SEQUENCE [LARGE SCALE GENOMIC DNA]</scope>
    <source>
        <strain evidence="4 5">DSM 54</strain>
    </source>
</reference>
<dbReference type="Gene3D" id="3.20.20.80">
    <property type="entry name" value="Glycosidases"/>
    <property type="match status" value="1"/>
</dbReference>
<dbReference type="Proteomes" id="UP000037977">
    <property type="component" value="Unassembled WGS sequence"/>
</dbReference>
<dbReference type="InterPro" id="IPR052177">
    <property type="entry name" value="Divisome_Glycosyl_Hydrolase"/>
</dbReference>
<accession>A0A0M9DLB3</accession>
<sequence length="522" mass="59618">MRKNNSKWKLVTLVAMIFVLCLSAIPAKTVMASTTQPKREMRAVWISTVQNIDMKAGMTQEQYIAWARKTLDQLKASKLNTVIYQVRPINDALYASELAPWSSYITGKKQGTNPGYDPLEIMVEEAHKRGMELHAWMNPYRVTMPNQKLTDLAANNVARTNPNWVIKYGKQYYLNPGLPEVQNYLVDTVRELVANYDIDAVHMDDYFYPYKIANEAFPDQAAYKKYGTSFKKVDDWRRDNVNQLVENLYTAIKDTKPYVQFGISPFGVWRNKSLDPTGSDTRAGVNNYDDLYADVRTWIQNGKVDYITPQIYWSRTLAVAKYGTLLDWWSHEVQTYAQTHPVQLYIGLADYKVGVDSDAAWKNKMELPEQIIANRSEKTAASGQMHFSLRSMQNNKLGYATIINQQLYNYTALTPDTSWNDATAPDKPTFVQVTKEKAGRTIEIIDDNKTQPRKYVIYRFTGNKEGSYTDPRNIVDVVYNTDGITTFVDKTALAQRSYIYGISAVSATGVESKEIFVVQADK</sequence>
<evidence type="ECO:0000256" key="1">
    <source>
        <dbReference type="ARBA" id="ARBA00022729"/>
    </source>
</evidence>
<protein>
    <recommendedName>
        <fullName evidence="3">Glycosyl hydrolase-like 10 domain-containing protein</fullName>
    </recommendedName>
</protein>
<dbReference type="Pfam" id="PF02638">
    <property type="entry name" value="GHL10"/>
    <property type="match status" value="1"/>
</dbReference>
<feature type="signal peptide" evidence="2">
    <location>
        <begin position="1"/>
        <end position="32"/>
    </location>
</feature>
<dbReference type="InterPro" id="IPR013783">
    <property type="entry name" value="Ig-like_fold"/>
</dbReference>
<dbReference type="PATRIC" id="fig|33935.3.peg.205"/>
<evidence type="ECO:0000313" key="4">
    <source>
        <dbReference type="EMBL" id="KOY82502.1"/>
    </source>
</evidence>
<dbReference type="InterPro" id="IPR017853">
    <property type="entry name" value="GH"/>
</dbReference>
<evidence type="ECO:0000313" key="5">
    <source>
        <dbReference type="Proteomes" id="UP000037977"/>
    </source>
</evidence>
<dbReference type="PANTHER" id="PTHR43405">
    <property type="entry name" value="GLYCOSYL HYDROLASE DIGH"/>
    <property type="match status" value="1"/>
</dbReference>
<evidence type="ECO:0000256" key="2">
    <source>
        <dbReference type="SAM" id="SignalP"/>
    </source>
</evidence>
<organism evidence="4 5">
    <name type="scientific">Lysinibacillus macroides</name>
    <dbReference type="NCBI Taxonomy" id="33935"/>
    <lineage>
        <taxon>Bacteria</taxon>
        <taxon>Bacillati</taxon>
        <taxon>Bacillota</taxon>
        <taxon>Bacilli</taxon>
        <taxon>Bacillales</taxon>
        <taxon>Bacillaceae</taxon>
        <taxon>Lysinibacillus</taxon>
    </lineage>
</organism>
<comment type="caution">
    <text evidence="4">The sequence shown here is derived from an EMBL/GenBank/DDBJ whole genome shotgun (WGS) entry which is preliminary data.</text>
</comment>
<feature type="chain" id="PRO_5005834079" description="Glycosyl hydrolase-like 10 domain-containing protein" evidence="2">
    <location>
        <begin position="33"/>
        <end position="522"/>
    </location>
</feature>
<keyword evidence="5" id="KW-1185">Reference proteome</keyword>